<feature type="transmembrane region" description="Helical" evidence="6">
    <location>
        <begin position="200"/>
        <end position="219"/>
    </location>
</feature>
<name>A0A318LKA0_9NEIS</name>
<dbReference type="PANTHER" id="PTHR30485">
    <property type="entry name" value="NI/FE-HYDROGENASE 1 B-TYPE CYTOCHROME SUBUNIT"/>
    <property type="match status" value="1"/>
</dbReference>
<keyword evidence="2" id="KW-1003">Cell membrane</keyword>
<comment type="subcellular location">
    <subcellularLocation>
        <location evidence="1">Cell membrane</location>
        <topology evidence="1">Multi-pass membrane protein</topology>
    </subcellularLocation>
</comment>
<evidence type="ECO:0000256" key="6">
    <source>
        <dbReference type="SAM" id="Phobius"/>
    </source>
</evidence>
<dbReference type="PANTHER" id="PTHR30485:SF2">
    <property type="entry name" value="BLL0597 PROTEIN"/>
    <property type="match status" value="1"/>
</dbReference>
<gene>
    <name evidence="8" type="ORF">DFR34_101392</name>
</gene>
<sequence length="220" mass="23989">MQYRIKLWDAPTRLFHWSLVALFGVMWWSGETGGDALRLHLLAGYGIAGLLLFRLLWGVLGSDTARFARFVRGPGAMLAYLRGKLPEHRIPGHNPLGALMVLALLGLLGFQVGSGLFATDVDSFLWDGPLAKLINSDLSEAITGWHKISFKLLLAAVGLHLSAIVFYRLIKRRNLVVAMLSGWQTYASQPPELRFASWKLAVLCALVAVGVVAGVVNGLG</sequence>
<evidence type="ECO:0000256" key="3">
    <source>
        <dbReference type="ARBA" id="ARBA00022692"/>
    </source>
</evidence>
<keyword evidence="9" id="KW-1185">Reference proteome</keyword>
<accession>A0A318LKA0</accession>
<dbReference type="OrthoDB" id="196472at2"/>
<evidence type="ECO:0000256" key="1">
    <source>
        <dbReference type="ARBA" id="ARBA00004651"/>
    </source>
</evidence>
<dbReference type="InterPro" id="IPR051542">
    <property type="entry name" value="Hydrogenase_cytochrome"/>
</dbReference>
<dbReference type="Gene3D" id="1.20.950.20">
    <property type="entry name" value="Transmembrane di-heme cytochromes, Chain C"/>
    <property type="match status" value="1"/>
</dbReference>
<proteinExistence type="predicted"/>
<dbReference type="SUPFAM" id="SSF81342">
    <property type="entry name" value="Transmembrane di-heme cytochromes"/>
    <property type="match status" value="1"/>
</dbReference>
<dbReference type="Proteomes" id="UP000247555">
    <property type="component" value="Unassembled WGS sequence"/>
</dbReference>
<evidence type="ECO:0000313" key="8">
    <source>
        <dbReference type="EMBL" id="PXX82157.1"/>
    </source>
</evidence>
<dbReference type="GO" id="GO:0020037">
    <property type="term" value="F:heme binding"/>
    <property type="evidence" value="ECO:0007669"/>
    <property type="project" value="TreeGrafter"/>
</dbReference>
<evidence type="ECO:0000256" key="2">
    <source>
        <dbReference type="ARBA" id="ARBA00022475"/>
    </source>
</evidence>
<dbReference type="Pfam" id="PF01292">
    <property type="entry name" value="Ni_hydr_CYTB"/>
    <property type="match status" value="1"/>
</dbReference>
<feature type="transmembrane region" description="Helical" evidence="6">
    <location>
        <begin position="96"/>
        <end position="118"/>
    </location>
</feature>
<keyword evidence="4 6" id="KW-1133">Transmembrane helix</keyword>
<feature type="transmembrane region" description="Helical" evidence="6">
    <location>
        <begin position="148"/>
        <end position="170"/>
    </location>
</feature>
<dbReference type="AlphaFoldDB" id="A0A318LKA0"/>
<comment type="caution">
    <text evidence="8">The sequence shown here is derived from an EMBL/GenBank/DDBJ whole genome shotgun (WGS) entry which is preliminary data.</text>
</comment>
<reference evidence="8 9" key="1">
    <citation type="submission" date="2018-05" db="EMBL/GenBank/DDBJ databases">
        <title>Genomic Encyclopedia of Type Strains, Phase IV (KMG-IV): sequencing the most valuable type-strain genomes for metagenomic binning, comparative biology and taxonomic classification.</title>
        <authorList>
            <person name="Goeker M."/>
        </authorList>
    </citation>
    <scope>NUCLEOTIDE SEQUENCE [LARGE SCALE GENOMIC DNA]</scope>
    <source>
        <strain evidence="8 9">DSM 29661</strain>
    </source>
</reference>
<dbReference type="InterPro" id="IPR011577">
    <property type="entry name" value="Cyt_b561_bac/Ni-Hgenase"/>
</dbReference>
<keyword evidence="3 6" id="KW-0812">Transmembrane</keyword>
<evidence type="ECO:0000256" key="4">
    <source>
        <dbReference type="ARBA" id="ARBA00022989"/>
    </source>
</evidence>
<feature type="transmembrane region" description="Helical" evidence="6">
    <location>
        <begin position="12"/>
        <end position="30"/>
    </location>
</feature>
<dbReference type="GO" id="GO:0005886">
    <property type="term" value="C:plasma membrane"/>
    <property type="evidence" value="ECO:0007669"/>
    <property type="project" value="UniProtKB-SubCell"/>
</dbReference>
<dbReference type="EMBL" id="QJKI01000001">
    <property type="protein sequence ID" value="PXX82157.1"/>
    <property type="molecule type" value="Genomic_DNA"/>
</dbReference>
<dbReference type="GO" id="GO:0009055">
    <property type="term" value="F:electron transfer activity"/>
    <property type="evidence" value="ECO:0007669"/>
    <property type="project" value="InterPro"/>
</dbReference>
<dbReference type="RefSeq" id="WP_110389438.1">
    <property type="nucleotide sequence ID" value="NZ_QJKI01000001.1"/>
</dbReference>
<dbReference type="InterPro" id="IPR016174">
    <property type="entry name" value="Di-haem_cyt_TM"/>
</dbReference>
<feature type="domain" description="Cytochrome b561 bacterial/Ni-hydrogenase" evidence="7">
    <location>
        <begin position="8"/>
        <end position="182"/>
    </location>
</feature>
<feature type="transmembrane region" description="Helical" evidence="6">
    <location>
        <begin position="42"/>
        <end position="60"/>
    </location>
</feature>
<organism evidence="8 9">
    <name type="scientific">Rivihabitans pingtungensis</name>
    <dbReference type="NCBI Taxonomy" id="1054498"/>
    <lineage>
        <taxon>Bacteria</taxon>
        <taxon>Pseudomonadati</taxon>
        <taxon>Pseudomonadota</taxon>
        <taxon>Betaproteobacteria</taxon>
        <taxon>Neisseriales</taxon>
        <taxon>Aquaspirillaceae</taxon>
        <taxon>Rivihabitans</taxon>
    </lineage>
</organism>
<evidence type="ECO:0000313" key="9">
    <source>
        <dbReference type="Proteomes" id="UP000247555"/>
    </source>
</evidence>
<protein>
    <submittedName>
        <fullName evidence="8">Cytochrome b</fullName>
    </submittedName>
</protein>
<evidence type="ECO:0000259" key="7">
    <source>
        <dbReference type="Pfam" id="PF01292"/>
    </source>
</evidence>
<dbReference type="GO" id="GO:0022904">
    <property type="term" value="P:respiratory electron transport chain"/>
    <property type="evidence" value="ECO:0007669"/>
    <property type="project" value="InterPro"/>
</dbReference>
<keyword evidence="5 6" id="KW-0472">Membrane</keyword>
<evidence type="ECO:0000256" key="5">
    <source>
        <dbReference type="ARBA" id="ARBA00023136"/>
    </source>
</evidence>